<dbReference type="EMBL" id="VJNA01000009">
    <property type="protein sequence ID" value="TSE25754.1"/>
    <property type="molecule type" value="Genomic_DNA"/>
</dbReference>
<dbReference type="GO" id="GO:0016740">
    <property type="term" value="F:transferase activity"/>
    <property type="evidence" value="ECO:0007669"/>
    <property type="project" value="UniProtKB-KW"/>
</dbReference>
<dbReference type="OrthoDB" id="8738370at2"/>
<keyword evidence="2" id="KW-1185">Reference proteome</keyword>
<organism evidence="1 2">
    <name type="scientific">Tepidimonas aquatica</name>
    <dbReference type="NCBI Taxonomy" id="247482"/>
    <lineage>
        <taxon>Bacteria</taxon>
        <taxon>Pseudomonadati</taxon>
        <taxon>Pseudomonadota</taxon>
        <taxon>Betaproteobacteria</taxon>
        <taxon>Burkholderiales</taxon>
        <taxon>Tepidimonas</taxon>
    </lineage>
</organism>
<dbReference type="Proteomes" id="UP000318554">
    <property type="component" value="Unassembled WGS sequence"/>
</dbReference>
<protein>
    <submittedName>
        <fullName evidence="1">Glycosyltransferase (GlcNAc)</fullName>
    </submittedName>
</protein>
<evidence type="ECO:0000313" key="1">
    <source>
        <dbReference type="EMBL" id="TSE25754.1"/>
    </source>
</evidence>
<dbReference type="InterPro" id="IPR021067">
    <property type="entry name" value="Glycosyltransferase"/>
</dbReference>
<dbReference type="PANTHER" id="PTHR34496">
    <property type="entry name" value="GLCNAC TRANSFERASE-RELATED"/>
    <property type="match status" value="1"/>
</dbReference>
<reference evidence="1 2" key="1">
    <citation type="submission" date="2019-07" db="EMBL/GenBank/DDBJ databases">
        <title>Tepidimonas aquatica CLN-1 draft genome.</title>
        <authorList>
            <person name="Da Costa M.S."/>
            <person name="Froufe H.J.C."/>
            <person name="Egas C."/>
            <person name="Albuquerque L."/>
        </authorList>
    </citation>
    <scope>NUCLEOTIDE SEQUENCE [LARGE SCALE GENOMIC DNA]</scope>
    <source>
        <strain evidence="1 2">CLN-1</strain>
    </source>
</reference>
<comment type="caution">
    <text evidence="1">The sequence shown here is derived from an EMBL/GenBank/DDBJ whole genome shotgun (WGS) entry which is preliminary data.</text>
</comment>
<accession>A0A554WQB3</accession>
<evidence type="ECO:0000313" key="2">
    <source>
        <dbReference type="Proteomes" id="UP000318554"/>
    </source>
</evidence>
<proteinExistence type="predicted"/>
<gene>
    <name evidence="1" type="ORF">Taqua_00927</name>
</gene>
<dbReference type="Pfam" id="PF11397">
    <property type="entry name" value="GlcNAc"/>
    <property type="match status" value="1"/>
</dbReference>
<dbReference type="AlphaFoldDB" id="A0A554WQB3"/>
<dbReference type="Gene3D" id="3.90.70.10">
    <property type="entry name" value="Cysteine proteinases"/>
    <property type="match status" value="1"/>
</dbReference>
<name>A0A554WQB3_9BURK</name>
<dbReference type="RefSeq" id="WP_144325190.1">
    <property type="nucleotide sequence ID" value="NZ_VJNA01000009.1"/>
</dbReference>
<sequence>MAESASPAAPVAPTPPPVGQPDPLLACLLVVARAHGRTNSAEGVTAGLPMVDGRLTPYDPHLYFHGEESTLSARLYTHGWDVYAPNDVLLYHDYTHDRGRPKHWQDNRDWTRLNALSFARVRHLLAGQAPTDPAALAQIDRYGLGTDRPLADFEVLAGVDFTSRTMRPRLCEA</sequence>
<keyword evidence="1" id="KW-0808">Transferase</keyword>
<dbReference type="PANTHER" id="PTHR34496:SF10">
    <property type="entry name" value="GLCNAC TRANSFERASE"/>
    <property type="match status" value="1"/>
</dbReference>